<accession>A0A9W8L6N8</accession>
<dbReference type="GO" id="GO:0001401">
    <property type="term" value="C:SAM complex"/>
    <property type="evidence" value="ECO:0007669"/>
    <property type="project" value="InterPro"/>
</dbReference>
<evidence type="ECO:0000256" key="1">
    <source>
        <dbReference type="ARBA" id="ARBA00004294"/>
    </source>
</evidence>
<dbReference type="Pfam" id="PF17171">
    <property type="entry name" value="GST_C_6"/>
    <property type="match status" value="1"/>
</dbReference>
<evidence type="ECO:0000259" key="8">
    <source>
        <dbReference type="Pfam" id="PF17171"/>
    </source>
</evidence>
<evidence type="ECO:0000256" key="3">
    <source>
        <dbReference type="ARBA" id="ARBA00022787"/>
    </source>
</evidence>
<keyword evidence="10" id="KW-1185">Reference proteome</keyword>
<keyword evidence="2" id="KW-0813">Transport</keyword>
<dbReference type="EC" id="2.4.2.10" evidence="9"/>
<dbReference type="PANTHER" id="PTHR12289:SF41">
    <property type="entry name" value="FAILED AXON CONNECTIONS-RELATED"/>
    <property type="match status" value="1"/>
</dbReference>
<evidence type="ECO:0000259" key="7">
    <source>
        <dbReference type="Pfam" id="PF10568"/>
    </source>
</evidence>
<dbReference type="GO" id="GO:0015031">
    <property type="term" value="P:protein transport"/>
    <property type="evidence" value="ECO:0007669"/>
    <property type="project" value="UniProtKB-KW"/>
</dbReference>
<dbReference type="Pfam" id="PF10568">
    <property type="entry name" value="Tom37"/>
    <property type="match status" value="1"/>
</dbReference>
<dbReference type="InterPro" id="IPR019564">
    <property type="entry name" value="Sam37/metaxin_N"/>
</dbReference>
<evidence type="ECO:0000256" key="4">
    <source>
        <dbReference type="ARBA" id="ARBA00022927"/>
    </source>
</evidence>
<keyword evidence="6" id="KW-0472">Membrane</keyword>
<keyword evidence="5" id="KW-0496">Mitochondrion</keyword>
<gene>
    <name evidence="9" type="primary">URA5</name>
    <name evidence="9" type="ORF">IWW39_001310</name>
</gene>
<protein>
    <submittedName>
        <fullName evidence="9">Orotate phosphoribosyltransferase</fullName>
        <ecNumber evidence="9">2.4.2.10</ecNumber>
    </submittedName>
</protein>
<proteinExistence type="predicted"/>
<feature type="domain" description="Mitochondrial outer membrane transport complex Sam37/metaxin N-terminal" evidence="7">
    <location>
        <begin position="53"/>
        <end position="142"/>
    </location>
</feature>
<reference evidence="9" key="1">
    <citation type="submission" date="2022-07" db="EMBL/GenBank/DDBJ databases">
        <title>Phylogenomic reconstructions and comparative analyses of Kickxellomycotina fungi.</title>
        <authorList>
            <person name="Reynolds N.K."/>
            <person name="Stajich J.E."/>
            <person name="Barry K."/>
            <person name="Grigoriev I.V."/>
            <person name="Crous P."/>
            <person name="Smith M.E."/>
        </authorList>
    </citation>
    <scope>NUCLEOTIDE SEQUENCE</scope>
    <source>
        <strain evidence="9">CBS 109367</strain>
    </source>
</reference>
<comment type="caution">
    <text evidence="9">The sequence shown here is derived from an EMBL/GenBank/DDBJ whole genome shotgun (WGS) entry which is preliminary data.</text>
</comment>
<dbReference type="PANTHER" id="PTHR12289">
    <property type="entry name" value="METAXIN RELATED"/>
    <property type="match status" value="1"/>
</dbReference>
<keyword evidence="9" id="KW-0808">Transferase</keyword>
<evidence type="ECO:0000313" key="10">
    <source>
        <dbReference type="Proteomes" id="UP001151516"/>
    </source>
</evidence>
<dbReference type="GO" id="GO:0004588">
    <property type="term" value="F:orotate phosphoribosyltransferase activity"/>
    <property type="evidence" value="ECO:0007669"/>
    <property type="project" value="UniProtKB-EC"/>
</dbReference>
<sequence>MATPEAPLREILKSLSFTQFPLCHIDPFYTPAVIPRPQLFVYPSPGITSDVECLRILALLKFANYEFDLRYTNEPNSSPNAQLPYLLLPDGTAIDNQHIEDHLSLGESSMAYYSLAKHGLVPATEYLVWVDPVGVSAFGDKYLGGYSVVVRWALGWVVSERVAKKLQTGMPEYGAALDGDVVYENAVRAMDSLLVFLGDRMFLDGEAPGRLDALVFACLNAFLEAPVKSPVRTLLTLKDSKYRPLVDYVLRIISSYFGEKADSVEPRVA</sequence>
<evidence type="ECO:0000313" key="9">
    <source>
        <dbReference type="EMBL" id="KAJ2689718.1"/>
    </source>
</evidence>
<evidence type="ECO:0000256" key="6">
    <source>
        <dbReference type="ARBA" id="ARBA00023136"/>
    </source>
</evidence>
<comment type="subcellular location">
    <subcellularLocation>
        <location evidence="1">Mitochondrion outer membrane</location>
    </subcellularLocation>
</comment>
<evidence type="ECO:0000256" key="5">
    <source>
        <dbReference type="ARBA" id="ARBA00023128"/>
    </source>
</evidence>
<keyword evidence="9" id="KW-0328">Glycosyltransferase</keyword>
<organism evidence="9 10">
    <name type="scientific">Coemansia spiralis</name>
    <dbReference type="NCBI Taxonomy" id="417178"/>
    <lineage>
        <taxon>Eukaryota</taxon>
        <taxon>Fungi</taxon>
        <taxon>Fungi incertae sedis</taxon>
        <taxon>Zoopagomycota</taxon>
        <taxon>Kickxellomycotina</taxon>
        <taxon>Kickxellomycetes</taxon>
        <taxon>Kickxellales</taxon>
        <taxon>Kickxellaceae</taxon>
        <taxon>Coemansia</taxon>
    </lineage>
</organism>
<name>A0A9W8L6N8_9FUNG</name>
<feature type="domain" description="Metaxin glutathione S-transferase" evidence="8">
    <location>
        <begin position="188"/>
        <end position="252"/>
    </location>
</feature>
<dbReference type="InterPro" id="IPR050931">
    <property type="entry name" value="Mito_Protein_Transport_Metaxin"/>
</dbReference>
<dbReference type="EMBL" id="JANBTX010000021">
    <property type="protein sequence ID" value="KAJ2689718.1"/>
    <property type="molecule type" value="Genomic_DNA"/>
</dbReference>
<evidence type="ECO:0000256" key="2">
    <source>
        <dbReference type="ARBA" id="ARBA00022448"/>
    </source>
</evidence>
<dbReference type="InterPro" id="IPR033468">
    <property type="entry name" value="Metaxin_GST"/>
</dbReference>
<dbReference type="Proteomes" id="UP001151516">
    <property type="component" value="Unassembled WGS sequence"/>
</dbReference>
<keyword evidence="4" id="KW-0653">Protein transport</keyword>
<keyword evidence="3" id="KW-1000">Mitochondrion outer membrane</keyword>
<dbReference type="OrthoDB" id="198787at2759"/>
<dbReference type="AlphaFoldDB" id="A0A9W8L6N8"/>